<feature type="transmembrane region" description="Helical" evidence="6">
    <location>
        <begin position="112"/>
        <end position="128"/>
    </location>
</feature>
<gene>
    <name evidence="8" type="primary">yqcE</name>
    <name evidence="8" type="ORF">NCTC10429_01752</name>
</gene>
<dbReference type="PANTHER" id="PTHR43184">
    <property type="entry name" value="MAJOR FACILITATOR SUPERFAMILY TRANSPORTER 16, ISOFORM B"/>
    <property type="match status" value="1"/>
</dbReference>
<feature type="transmembrane region" description="Helical" evidence="6">
    <location>
        <begin position="44"/>
        <end position="62"/>
    </location>
</feature>
<sequence length="460" mass="51240">MLFLIAITRDLRKVIHLKGRLTFLFFFVYYKWEYDMQHNSYRRWITLAIISFSGGVSFDLAYLRYIYQIPMAKFMGFSNTEIGLIMSTFGIAAIILYAPSGVIADKFSHRKMITSAMIITGLLGLLMATYPPLWVMLCIQVAFAITTILMLWSVSIKAASLLGDHSEQGKIMGWMEGLRGVGVMSLAVFTMWVFSRFAPDDSTSLKTVIIIYSVVYILLGILCWFFVSDNNNLRSANNEEKQSFQLSDILAVLRISTTWYCSMVIFGVFTIYAILSYSTNYLTEMYGMSLVAASYMGIVINKIFRALCGPLGGIITTYSKVKSPTRVIQILSIIGLLALTALLVTNSNPQSVAMGIGLILLLGFTCYASRGLYWACPGEARTPSYIMGTTVGICSVIGFLPDVFVYPIIGHWQDTLPAAEAYRNMWLMGMAALGMVIVFTFLLFQKIRTADSAPAMASSK</sequence>
<feature type="transmembrane region" description="Helical" evidence="6">
    <location>
        <begin position="249"/>
        <end position="275"/>
    </location>
</feature>
<dbReference type="PANTHER" id="PTHR43184:SF12">
    <property type="entry name" value="SUGAR PHOSPHATE EXCHANGER 3"/>
    <property type="match status" value="1"/>
</dbReference>
<dbReference type="CDD" id="cd06174">
    <property type="entry name" value="MFS"/>
    <property type="match status" value="1"/>
</dbReference>
<dbReference type="AlphaFoldDB" id="A0A377C2S6"/>
<organism evidence="8 9">
    <name type="scientific">Escherichia coli</name>
    <dbReference type="NCBI Taxonomy" id="562"/>
    <lineage>
        <taxon>Bacteria</taxon>
        <taxon>Pseudomonadati</taxon>
        <taxon>Pseudomonadota</taxon>
        <taxon>Gammaproteobacteria</taxon>
        <taxon>Enterobacterales</taxon>
        <taxon>Enterobacteriaceae</taxon>
        <taxon>Escherichia</taxon>
    </lineage>
</organism>
<evidence type="ECO:0000256" key="3">
    <source>
        <dbReference type="ARBA" id="ARBA00022692"/>
    </source>
</evidence>
<feature type="transmembrane region" description="Helical" evidence="6">
    <location>
        <begin position="177"/>
        <end position="195"/>
    </location>
</feature>
<proteinExistence type="predicted"/>
<dbReference type="SUPFAM" id="SSF103473">
    <property type="entry name" value="MFS general substrate transporter"/>
    <property type="match status" value="1"/>
</dbReference>
<name>A0A377C2S6_ECOLX</name>
<evidence type="ECO:0000256" key="5">
    <source>
        <dbReference type="ARBA" id="ARBA00023136"/>
    </source>
</evidence>
<dbReference type="GO" id="GO:0022857">
    <property type="term" value="F:transmembrane transporter activity"/>
    <property type="evidence" value="ECO:0007669"/>
    <property type="project" value="InterPro"/>
</dbReference>
<comment type="subcellular location">
    <subcellularLocation>
        <location evidence="1">Membrane</location>
        <topology evidence="1">Multi-pass membrane protein</topology>
    </subcellularLocation>
</comment>
<evidence type="ECO:0000256" key="1">
    <source>
        <dbReference type="ARBA" id="ARBA00004141"/>
    </source>
</evidence>
<feature type="transmembrane region" description="Helical" evidence="6">
    <location>
        <begin position="134"/>
        <end position="156"/>
    </location>
</feature>
<evidence type="ECO:0000256" key="2">
    <source>
        <dbReference type="ARBA" id="ARBA00022475"/>
    </source>
</evidence>
<dbReference type="Pfam" id="PF07690">
    <property type="entry name" value="MFS_1"/>
    <property type="match status" value="1"/>
</dbReference>
<evidence type="ECO:0000313" key="8">
    <source>
        <dbReference type="EMBL" id="STL83131.1"/>
    </source>
</evidence>
<feature type="transmembrane region" description="Helical" evidence="6">
    <location>
        <begin position="426"/>
        <end position="444"/>
    </location>
</feature>
<dbReference type="EMBL" id="UGEX01000001">
    <property type="protein sequence ID" value="STL83131.1"/>
    <property type="molecule type" value="Genomic_DNA"/>
</dbReference>
<reference evidence="8 9" key="1">
    <citation type="submission" date="2018-06" db="EMBL/GenBank/DDBJ databases">
        <authorList>
            <consortium name="Pathogen Informatics"/>
            <person name="Doyle S."/>
        </authorList>
    </citation>
    <scope>NUCLEOTIDE SEQUENCE [LARGE SCALE GENOMIC DNA]</scope>
    <source>
        <strain evidence="8 9">NCTC10429</strain>
    </source>
</reference>
<evidence type="ECO:0000259" key="7">
    <source>
        <dbReference type="PROSITE" id="PS50850"/>
    </source>
</evidence>
<dbReference type="GO" id="GO:0016020">
    <property type="term" value="C:membrane"/>
    <property type="evidence" value="ECO:0007669"/>
    <property type="project" value="UniProtKB-SubCell"/>
</dbReference>
<dbReference type="InterPro" id="IPR036259">
    <property type="entry name" value="MFS_trans_sf"/>
</dbReference>
<dbReference type="InterPro" id="IPR020846">
    <property type="entry name" value="MFS_dom"/>
</dbReference>
<keyword evidence="2" id="KW-1003">Cell membrane</keyword>
<dbReference type="PROSITE" id="PS50850">
    <property type="entry name" value="MFS"/>
    <property type="match status" value="1"/>
</dbReference>
<feature type="transmembrane region" description="Helical" evidence="6">
    <location>
        <begin position="327"/>
        <end position="345"/>
    </location>
</feature>
<dbReference type="InterPro" id="IPR011701">
    <property type="entry name" value="MFS"/>
</dbReference>
<evidence type="ECO:0000313" key="9">
    <source>
        <dbReference type="Proteomes" id="UP000254088"/>
    </source>
</evidence>
<dbReference type="Gene3D" id="1.20.1250.20">
    <property type="entry name" value="MFS general substrate transporter like domains"/>
    <property type="match status" value="2"/>
</dbReference>
<dbReference type="Proteomes" id="UP000254088">
    <property type="component" value="Unassembled WGS sequence"/>
</dbReference>
<evidence type="ECO:0000256" key="6">
    <source>
        <dbReference type="SAM" id="Phobius"/>
    </source>
</evidence>
<feature type="transmembrane region" description="Helical" evidence="6">
    <location>
        <begin position="207"/>
        <end position="228"/>
    </location>
</feature>
<feature type="transmembrane region" description="Helical" evidence="6">
    <location>
        <begin position="82"/>
        <end position="100"/>
    </location>
</feature>
<keyword evidence="3 6" id="KW-0812">Transmembrane</keyword>
<keyword evidence="5 6" id="KW-0472">Membrane</keyword>
<protein>
    <submittedName>
        <fullName evidence="8">Major facilitator superfamily protein</fullName>
    </submittedName>
</protein>
<dbReference type="FunFam" id="1.20.1250.20:FF:000293">
    <property type="entry name" value="Inner membrane protein YqcE"/>
    <property type="match status" value="1"/>
</dbReference>
<accession>A0A377C2S6</accession>
<keyword evidence="4 6" id="KW-1133">Transmembrane helix</keyword>
<feature type="transmembrane region" description="Helical" evidence="6">
    <location>
        <begin position="351"/>
        <end position="373"/>
    </location>
</feature>
<feature type="transmembrane region" description="Helical" evidence="6">
    <location>
        <begin position="295"/>
        <end position="315"/>
    </location>
</feature>
<feature type="domain" description="Major facilitator superfamily (MFS) profile" evidence="7">
    <location>
        <begin position="43"/>
        <end position="448"/>
    </location>
</feature>
<evidence type="ECO:0000256" key="4">
    <source>
        <dbReference type="ARBA" id="ARBA00022989"/>
    </source>
</evidence>
<feature type="transmembrane region" description="Helical" evidence="6">
    <location>
        <begin position="385"/>
        <end position="406"/>
    </location>
</feature>
<dbReference type="FunFam" id="1.20.1250.20:FF:000303">
    <property type="entry name" value="Inner membrane protein YqcE"/>
    <property type="match status" value="1"/>
</dbReference>